<proteinExistence type="predicted"/>
<dbReference type="RefSeq" id="WP_207859699.1">
    <property type="nucleotide sequence ID" value="NZ_JAFREP010000014.1"/>
</dbReference>
<dbReference type="InterPro" id="IPR021731">
    <property type="entry name" value="AMIN_dom"/>
</dbReference>
<accession>A0A8J7Q9A7</accession>
<dbReference type="Pfam" id="PF11741">
    <property type="entry name" value="AMIN"/>
    <property type="match status" value="1"/>
</dbReference>
<name>A0A8J7Q9A7_9BACT</name>
<evidence type="ECO:0000259" key="3">
    <source>
        <dbReference type="Pfam" id="PF11741"/>
    </source>
</evidence>
<feature type="compositionally biased region" description="Basic and acidic residues" evidence="1">
    <location>
        <begin position="186"/>
        <end position="197"/>
    </location>
</feature>
<feature type="compositionally biased region" description="Acidic residues" evidence="1">
    <location>
        <begin position="82"/>
        <end position="93"/>
    </location>
</feature>
<sequence>MDCKHCKSEDIRPSQRNQMERVLGYVIPVRPYRCEECDKRSWGLIRPILEKPRIITWSVLGVVALLFTLNAVMVFDVTSADETENPAEVETVDDGAANEGHAVPADDASDGDGTNDTAAEGTDAASGESGQPPSGPNPEAAPDTSKQAAAEKTETNRVAETTPAKRQADDGDAKKTAQNAGTVAGKQDEPAQDRPEPPEETPAQQTEAGPFVLRQQAKNLGKPAPDFKANDEPRETTRPQPKVNQPEAKKTDPPKTAAKRPARQVPAGKPAPFTLSENTENGVLTIFLQTKGITGKPDLKTYGLGKKLLILDFPGRFSPVQRKLTINHPIVRLVRTGTHATHIRLVLELTQTRHPNPDVQVSAEGAKIIIRP</sequence>
<dbReference type="AlphaFoldDB" id="A0A8J7Q9A7"/>
<evidence type="ECO:0000313" key="4">
    <source>
        <dbReference type="EMBL" id="MBO1319794.1"/>
    </source>
</evidence>
<dbReference type="EMBL" id="JAFREP010000014">
    <property type="protein sequence ID" value="MBO1319794.1"/>
    <property type="molecule type" value="Genomic_DNA"/>
</dbReference>
<protein>
    <submittedName>
        <fullName evidence="4">AMIN domain-containing protein</fullName>
    </submittedName>
</protein>
<feature type="transmembrane region" description="Helical" evidence="2">
    <location>
        <begin position="54"/>
        <end position="75"/>
    </location>
</feature>
<feature type="domain" description="AMIN" evidence="3">
    <location>
        <begin position="306"/>
        <end position="366"/>
    </location>
</feature>
<keyword evidence="2" id="KW-0812">Transmembrane</keyword>
<feature type="region of interest" description="Disordered" evidence="1">
    <location>
        <begin position="82"/>
        <end position="207"/>
    </location>
</feature>
<dbReference type="Proteomes" id="UP000664417">
    <property type="component" value="Unassembled WGS sequence"/>
</dbReference>
<gene>
    <name evidence="4" type="ORF">J3U88_15065</name>
</gene>
<keyword evidence="5" id="KW-1185">Reference proteome</keyword>
<organism evidence="4 5">
    <name type="scientific">Acanthopleuribacter pedis</name>
    <dbReference type="NCBI Taxonomy" id="442870"/>
    <lineage>
        <taxon>Bacteria</taxon>
        <taxon>Pseudomonadati</taxon>
        <taxon>Acidobacteriota</taxon>
        <taxon>Holophagae</taxon>
        <taxon>Acanthopleuribacterales</taxon>
        <taxon>Acanthopleuribacteraceae</taxon>
        <taxon>Acanthopleuribacter</taxon>
    </lineage>
</organism>
<feature type="compositionally biased region" description="Basic and acidic residues" evidence="1">
    <location>
        <begin position="166"/>
        <end position="175"/>
    </location>
</feature>
<comment type="caution">
    <text evidence="4">The sequence shown here is derived from an EMBL/GenBank/DDBJ whole genome shotgun (WGS) entry which is preliminary data.</text>
</comment>
<feature type="compositionally biased region" description="Basic and acidic residues" evidence="1">
    <location>
        <begin position="228"/>
        <end position="237"/>
    </location>
</feature>
<keyword evidence="2" id="KW-1133">Transmembrane helix</keyword>
<feature type="region of interest" description="Disordered" evidence="1">
    <location>
        <begin position="221"/>
        <end position="276"/>
    </location>
</feature>
<reference evidence="4" key="1">
    <citation type="submission" date="2021-03" db="EMBL/GenBank/DDBJ databases">
        <authorList>
            <person name="Wang G."/>
        </authorList>
    </citation>
    <scope>NUCLEOTIDE SEQUENCE</scope>
    <source>
        <strain evidence="4">KCTC 12899</strain>
    </source>
</reference>
<evidence type="ECO:0000256" key="2">
    <source>
        <dbReference type="SAM" id="Phobius"/>
    </source>
</evidence>
<keyword evidence="2" id="KW-0472">Membrane</keyword>
<evidence type="ECO:0000313" key="5">
    <source>
        <dbReference type="Proteomes" id="UP000664417"/>
    </source>
</evidence>
<evidence type="ECO:0000256" key="1">
    <source>
        <dbReference type="SAM" id="MobiDB-lite"/>
    </source>
</evidence>